<dbReference type="AlphaFoldDB" id="G5GHP6"/>
<feature type="transmembrane region" description="Helical" evidence="7">
    <location>
        <begin position="174"/>
        <end position="195"/>
    </location>
</feature>
<accession>G5GHP6</accession>
<protein>
    <recommendedName>
        <fullName evidence="10">MATE efflux family protein</fullName>
    </recommendedName>
</protein>
<feature type="transmembrane region" description="Helical" evidence="7">
    <location>
        <begin position="105"/>
        <end position="124"/>
    </location>
</feature>
<comment type="caution">
    <text evidence="8">The sequence shown here is derived from an EMBL/GenBank/DDBJ whole genome shotgun (WGS) entry which is preliminary data.</text>
</comment>
<feature type="transmembrane region" description="Helical" evidence="7">
    <location>
        <begin position="424"/>
        <end position="445"/>
    </location>
</feature>
<comment type="subcellular location">
    <subcellularLocation>
        <location evidence="1">Cell membrane</location>
        <topology evidence="1">Multi-pass membrane protein</topology>
    </subcellularLocation>
</comment>
<evidence type="ECO:0008006" key="10">
    <source>
        <dbReference type="Google" id="ProtNLM"/>
    </source>
</evidence>
<dbReference type="EMBL" id="ACZL01000017">
    <property type="protein sequence ID" value="EHI55739.1"/>
    <property type="molecule type" value="Genomic_DNA"/>
</dbReference>
<dbReference type="OrthoDB" id="9776324at2"/>
<dbReference type="CDD" id="cd13138">
    <property type="entry name" value="MATE_yoeA_like"/>
    <property type="match status" value="1"/>
</dbReference>
<keyword evidence="5 7" id="KW-1133">Transmembrane helix</keyword>
<feature type="transmembrane region" description="Helical" evidence="7">
    <location>
        <begin position="327"/>
        <end position="351"/>
    </location>
</feature>
<feature type="transmembrane region" description="Helical" evidence="7">
    <location>
        <begin position="392"/>
        <end position="412"/>
    </location>
</feature>
<dbReference type="Proteomes" id="UP000003011">
    <property type="component" value="Unassembled WGS sequence"/>
</dbReference>
<dbReference type="PANTHER" id="PTHR43549">
    <property type="entry name" value="MULTIDRUG RESISTANCE PROTEIN YPNP-RELATED"/>
    <property type="match status" value="1"/>
</dbReference>
<dbReference type="PIRSF" id="PIRSF006603">
    <property type="entry name" value="DinF"/>
    <property type="match status" value="1"/>
</dbReference>
<reference evidence="8 9" key="1">
    <citation type="submission" date="2011-08" db="EMBL/GenBank/DDBJ databases">
        <title>The Genome Sequence of Johnsonella ignava ATCC 51276.</title>
        <authorList>
            <consortium name="The Broad Institute Genome Sequencing Platform"/>
            <person name="Earl A."/>
            <person name="Ward D."/>
            <person name="Feldgarden M."/>
            <person name="Gevers D."/>
            <person name="Izard J."/>
            <person name="Blanton J.M."/>
            <person name="Baranova O.V."/>
            <person name="Dewhirst F.E."/>
            <person name="Young S.K."/>
            <person name="Zeng Q."/>
            <person name="Gargeya S."/>
            <person name="Fitzgerald M."/>
            <person name="Haas B."/>
            <person name="Abouelleil A."/>
            <person name="Alvarado L."/>
            <person name="Arachchi H.M."/>
            <person name="Berlin A."/>
            <person name="Brown A."/>
            <person name="Chapman S.B."/>
            <person name="Chen Z."/>
            <person name="Dunbar C."/>
            <person name="Freedman E."/>
            <person name="Gearin G."/>
            <person name="Gellesch M."/>
            <person name="Goldberg J."/>
            <person name="Griggs A."/>
            <person name="Gujja S."/>
            <person name="Heiman D."/>
            <person name="Howarth C."/>
            <person name="Larson L."/>
            <person name="Lui A."/>
            <person name="MacDonald P.J.P."/>
            <person name="Montmayeur A."/>
            <person name="Murphy C."/>
            <person name="Neiman D."/>
            <person name="Pearson M."/>
            <person name="Priest M."/>
            <person name="Roberts A."/>
            <person name="Saif S."/>
            <person name="Shea T."/>
            <person name="Shenoy N."/>
            <person name="Sisk P."/>
            <person name="Stolte C."/>
            <person name="Sykes S."/>
            <person name="Wortman J."/>
            <person name="Nusbaum C."/>
            <person name="Birren B."/>
        </authorList>
    </citation>
    <scope>NUCLEOTIDE SEQUENCE [LARGE SCALE GENOMIC DNA]</scope>
    <source>
        <strain evidence="8 9">ATCC 51276</strain>
    </source>
</reference>
<dbReference type="HOGENOM" id="CLU_012893_5_0_9"/>
<dbReference type="InterPro" id="IPR052031">
    <property type="entry name" value="Membrane_Transporter-Flippase"/>
</dbReference>
<keyword evidence="4 7" id="KW-0812">Transmembrane</keyword>
<dbReference type="GO" id="GO:0042910">
    <property type="term" value="F:xenobiotic transmembrane transporter activity"/>
    <property type="evidence" value="ECO:0007669"/>
    <property type="project" value="InterPro"/>
</dbReference>
<proteinExistence type="predicted"/>
<dbReference type="NCBIfam" id="TIGR00797">
    <property type="entry name" value="matE"/>
    <property type="match status" value="1"/>
</dbReference>
<organism evidence="8 9">
    <name type="scientific">Johnsonella ignava ATCC 51276</name>
    <dbReference type="NCBI Taxonomy" id="679200"/>
    <lineage>
        <taxon>Bacteria</taxon>
        <taxon>Bacillati</taxon>
        <taxon>Bacillota</taxon>
        <taxon>Clostridia</taxon>
        <taxon>Lachnospirales</taxon>
        <taxon>Lachnospiraceae</taxon>
        <taxon>Johnsonella</taxon>
    </lineage>
</organism>
<feature type="transmembrane region" description="Helical" evidence="7">
    <location>
        <begin position="245"/>
        <end position="270"/>
    </location>
</feature>
<feature type="transmembrane region" description="Helical" evidence="7">
    <location>
        <begin position="290"/>
        <end position="307"/>
    </location>
</feature>
<dbReference type="RefSeq" id="WP_005540495.1">
    <property type="nucleotide sequence ID" value="NZ_JH378831.1"/>
</dbReference>
<evidence type="ECO:0000256" key="7">
    <source>
        <dbReference type="SAM" id="Phobius"/>
    </source>
</evidence>
<evidence type="ECO:0000256" key="4">
    <source>
        <dbReference type="ARBA" id="ARBA00022692"/>
    </source>
</evidence>
<evidence type="ECO:0000256" key="5">
    <source>
        <dbReference type="ARBA" id="ARBA00022989"/>
    </source>
</evidence>
<dbReference type="GO" id="GO:0015297">
    <property type="term" value="F:antiporter activity"/>
    <property type="evidence" value="ECO:0007669"/>
    <property type="project" value="InterPro"/>
</dbReference>
<evidence type="ECO:0000256" key="2">
    <source>
        <dbReference type="ARBA" id="ARBA00022448"/>
    </source>
</evidence>
<dbReference type="eggNOG" id="COG0534">
    <property type="taxonomic scope" value="Bacteria"/>
</dbReference>
<dbReference type="GO" id="GO:0005886">
    <property type="term" value="C:plasma membrane"/>
    <property type="evidence" value="ECO:0007669"/>
    <property type="project" value="UniProtKB-SubCell"/>
</dbReference>
<feature type="transmembrane region" description="Helical" evidence="7">
    <location>
        <begin position="21"/>
        <end position="39"/>
    </location>
</feature>
<evidence type="ECO:0000256" key="6">
    <source>
        <dbReference type="ARBA" id="ARBA00023136"/>
    </source>
</evidence>
<feature type="transmembrane region" description="Helical" evidence="7">
    <location>
        <begin position="201"/>
        <end position="224"/>
    </location>
</feature>
<feature type="transmembrane region" description="Helical" evidence="7">
    <location>
        <begin position="144"/>
        <end position="167"/>
    </location>
</feature>
<dbReference type="PATRIC" id="fig|679200.3.peg.1153"/>
<keyword evidence="6 7" id="KW-0472">Membrane</keyword>
<feature type="transmembrane region" description="Helical" evidence="7">
    <location>
        <begin position="357"/>
        <end position="380"/>
    </location>
</feature>
<keyword evidence="2" id="KW-0813">Transport</keyword>
<name>G5GHP6_9FIRM</name>
<dbReference type="InterPro" id="IPR002528">
    <property type="entry name" value="MATE_fam"/>
</dbReference>
<sequence length="461" mass="50784">MTITKRSKILNEITNGPIIPQILMLFFPVLLGTLFQQLYNTTDAAIVGRFVGKNALAAVGGTTSMVIGLFIGFFVSLSSGFAVIIAQRYGAGDDEAVNECVHTSFAFSLIIGILLTIVGTTLAPKILLLMNVPTEILPDTTAYIRIYFIGIIPNLIYNIGAAILRAIGDTVRPLFFLIFGCICNIILDSIFVILLKYGVRGAAIATILSQALTSLMVLAVLSTSKGSYRLSIGKIHLNMLFLKKMVYLGMPAGFQNNMFNIANITIQSAVNNFGTESMAAWAAYGKIDSIFWMSIQALGIAVTTFIGQNYGAGKKERIKQGTVKSIFLAVMITLIIMFCILSLRNYVFLIFTNDENVIKIGIGILMTIVPLYLTYFLIEIFSSILRGLGDTLIPMLLTALGICVFRVIWVFTAVKHYNTLHTLVMAYPLSWIITSILFIIYSLFLSRLKNFLFIKSNSLTY</sequence>
<keyword evidence="9" id="KW-1185">Reference proteome</keyword>
<feature type="transmembrane region" description="Helical" evidence="7">
    <location>
        <begin position="59"/>
        <end position="85"/>
    </location>
</feature>
<evidence type="ECO:0000313" key="8">
    <source>
        <dbReference type="EMBL" id="EHI55739.1"/>
    </source>
</evidence>
<evidence type="ECO:0000313" key="9">
    <source>
        <dbReference type="Proteomes" id="UP000003011"/>
    </source>
</evidence>
<keyword evidence="3" id="KW-1003">Cell membrane</keyword>
<gene>
    <name evidence="8" type="ORF">HMPREF9333_01086</name>
</gene>
<evidence type="ECO:0000256" key="3">
    <source>
        <dbReference type="ARBA" id="ARBA00022475"/>
    </source>
</evidence>
<evidence type="ECO:0000256" key="1">
    <source>
        <dbReference type="ARBA" id="ARBA00004651"/>
    </source>
</evidence>
<dbReference type="PANTHER" id="PTHR43549:SF3">
    <property type="entry name" value="MULTIDRUG RESISTANCE PROTEIN YPNP-RELATED"/>
    <property type="match status" value="1"/>
</dbReference>
<dbReference type="STRING" id="679200.HMPREF9333_01086"/>
<dbReference type="InterPro" id="IPR048279">
    <property type="entry name" value="MdtK-like"/>
</dbReference>
<dbReference type="Pfam" id="PF01554">
    <property type="entry name" value="MatE"/>
    <property type="match status" value="2"/>
</dbReference>